<dbReference type="AlphaFoldDB" id="A0A1M7D9Z9"/>
<keyword evidence="3" id="KW-1185">Reference proteome</keyword>
<dbReference type="OrthoDB" id="5975043at2"/>
<keyword evidence="1" id="KW-0732">Signal</keyword>
<evidence type="ECO:0000256" key="1">
    <source>
        <dbReference type="SAM" id="SignalP"/>
    </source>
</evidence>
<name>A0A1M7D9Z9_9RHOB</name>
<dbReference type="CDD" id="cd03524">
    <property type="entry name" value="RPA2_OBF_family"/>
    <property type="match status" value="1"/>
</dbReference>
<accession>A0A1M7D9Z9</accession>
<feature type="chain" id="PRO_5012341962" evidence="1">
    <location>
        <begin position="24"/>
        <end position="119"/>
    </location>
</feature>
<gene>
    <name evidence="2" type="ORF">SAMN05444414_13715</name>
</gene>
<sequence>MRFIAKLFSTAGLALFLAVSAQAETITPKEAAYYAGDSATVAGVVSQVSTSNGGTTFINFDGRYPNHKFYAVLFRKNAGEFSGIHSLEGRTVAITGTIELYKGKPQIILRSPSQIDILK</sequence>
<feature type="signal peptide" evidence="1">
    <location>
        <begin position="1"/>
        <end position="23"/>
    </location>
</feature>
<organism evidence="2 3">
    <name type="scientific">Roseovarius marisflavi</name>
    <dbReference type="NCBI Taxonomy" id="1054996"/>
    <lineage>
        <taxon>Bacteria</taxon>
        <taxon>Pseudomonadati</taxon>
        <taxon>Pseudomonadota</taxon>
        <taxon>Alphaproteobacteria</taxon>
        <taxon>Rhodobacterales</taxon>
        <taxon>Roseobacteraceae</taxon>
        <taxon>Roseovarius</taxon>
    </lineage>
</organism>
<reference evidence="3" key="1">
    <citation type="submission" date="2016-11" db="EMBL/GenBank/DDBJ databases">
        <authorList>
            <person name="Varghese N."/>
            <person name="Submissions S."/>
        </authorList>
    </citation>
    <scope>NUCLEOTIDE SEQUENCE [LARGE SCALE GENOMIC DNA]</scope>
    <source>
        <strain evidence="3">DSM 29327</strain>
    </source>
</reference>
<evidence type="ECO:0000313" key="3">
    <source>
        <dbReference type="Proteomes" id="UP000184191"/>
    </source>
</evidence>
<dbReference type="Proteomes" id="UP000184191">
    <property type="component" value="Unassembled WGS sequence"/>
</dbReference>
<dbReference type="STRING" id="1054996.SAMN05444414_13715"/>
<proteinExistence type="predicted"/>
<dbReference type="EMBL" id="FRBN01000037">
    <property type="protein sequence ID" value="SHL76326.1"/>
    <property type="molecule type" value="Genomic_DNA"/>
</dbReference>
<protein>
    <submittedName>
        <fullName evidence="2">Uncharacterized protein</fullName>
    </submittedName>
</protein>
<evidence type="ECO:0000313" key="2">
    <source>
        <dbReference type="EMBL" id="SHL76326.1"/>
    </source>
</evidence>
<dbReference type="RefSeq" id="WP_073200658.1">
    <property type="nucleotide sequence ID" value="NZ_FRBN01000037.1"/>
</dbReference>